<reference evidence="2 3" key="1">
    <citation type="submission" date="2014-04" db="EMBL/GenBank/DDBJ databases">
        <authorList>
            <consortium name="DOE Joint Genome Institute"/>
            <person name="Kuo A."/>
            <person name="Kohler A."/>
            <person name="Nagy L.G."/>
            <person name="Floudas D."/>
            <person name="Copeland A."/>
            <person name="Barry K.W."/>
            <person name="Cichocki N."/>
            <person name="Veneault-Fourrey C."/>
            <person name="LaButti K."/>
            <person name="Lindquist E.A."/>
            <person name="Lipzen A."/>
            <person name="Lundell T."/>
            <person name="Morin E."/>
            <person name="Murat C."/>
            <person name="Sun H."/>
            <person name="Tunlid A."/>
            <person name="Henrissat B."/>
            <person name="Grigoriev I.V."/>
            <person name="Hibbett D.S."/>
            <person name="Martin F."/>
            <person name="Nordberg H.P."/>
            <person name="Cantor M.N."/>
            <person name="Hua S.X."/>
        </authorList>
    </citation>
    <scope>NUCLEOTIDE SEQUENCE [LARGE SCALE GENOMIC DNA]</scope>
    <source>
        <strain evidence="2 3">LaAM-08-1</strain>
    </source>
</reference>
<organism evidence="2 3">
    <name type="scientific">Laccaria amethystina LaAM-08-1</name>
    <dbReference type="NCBI Taxonomy" id="1095629"/>
    <lineage>
        <taxon>Eukaryota</taxon>
        <taxon>Fungi</taxon>
        <taxon>Dikarya</taxon>
        <taxon>Basidiomycota</taxon>
        <taxon>Agaricomycotina</taxon>
        <taxon>Agaricomycetes</taxon>
        <taxon>Agaricomycetidae</taxon>
        <taxon>Agaricales</taxon>
        <taxon>Agaricineae</taxon>
        <taxon>Hydnangiaceae</taxon>
        <taxon>Laccaria</taxon>
    </lineage>
</organism>
<feature type="region of interest" description="Disordered" evidence="1">
    <location>
        <begin position="1"/>
        <end position="53"/>
    </location>
</feature>
<dbReference type="EMBL" id="KN838848">
    <property type="protein sequence ID" value="KIJ93361.1"/>
    <property type="molecule type" value="Genomic_DNA"/>
</dbReference>
<evidence type="ECO:0000256" key="1">
    <source>
        <dbReference type="SAM" id="MobiDB-lite"/>
    </source>
</evidence>
<name>A0A0C9X6U7_9AGAR</name>
<evidence type="ECO:0000313" key="3">
    <source>
        <dbReference type="Proteomes" id="UP000054477"/>
    </source>
</evidence>
<sequence length="53" mass="6144">MYTIDGNRAIDRQVRRAMPIPLPKGPTTRDDDDTALHQWERPWTLTAPPSTKR</sequence>
<evidence type="ECO:0000313" key="2">
    <source>
        <dbReference type="EMBL" id="KIJ93361.1"/>
    </source>
</evidence>
<keyword evidence="3" id="KW-1185">Reference proteome</keyword>
<accession>A0A0C9X6U7</accession>
<gene>
    <name evidence="2" type="ORF">K443DRAFT_12915</name>
</gene>
<reference evidence="3" key="2">
    <citation type="submission" date="2015-01" db="EMBL/GenBank/DDBJ databases">
        <title>Evolutionary Origins and Diversification of the Mycorrhizal Mutualists.</title>
        <authorList>
            <consortium name="DOE Joint Genome Institute"/>
            <consortium name="Mycorrhizal Genomics Consortium"/>
            <person name="Kohler A."/>
            <person name="Kuo A."/>
            <person name="Nagy L.G."/>
            <person name="Floudas D."/>
            <person name="Copeland A."/>
            <person name="Barry K.W."/>
            <person name="Cichocki N."/>
            <person name="Veneault-Fourrey C."/>
            <person name="LaButti K."/>
            <person name="Lindquist E.A."/>
            <person name="Lipzen A."/>
            <person name="Lundell T."/>
            <person name="Morin E."/>
            <person name="Murat C."/>
            <person name="Riley R."/>
            <person name="Ohm R."/>
            <person name="Sun H."/>
            <person name="Tunlid A."/>
            <person name="Henrissat B."/>
            <person name="Grigoriev I.V."/>
            <person name="Hibbett D.S."/>
            <person name="Martin F."/>
        </authorList>
    </citation>
    <scope>NUCLEOTIDE SEQUENCE [LARGE SCALE GENOMIC DNA]</scope>
    <source>
        <strain evidence="3">LaAM-08-1</strain>
    </source>
</reference>
<dbReference type="AlphaFoldDB" id="A0A0C9X6U7"/>
<dbReference type="Proteomes" id="UP000054477">
    <property type="component" value="Unassembled WGS sequence"/>
</dbReference>
<protein>
    <submittedName>
        <fullName evidence="2">Uncharacterized protein</fullName>
    </submittedName>
</protein>
<dbReference type="HOGENOM" id="CLU_3069045_0_0_1"/>
<proteinExistence type="predicted"/>